<evidence type="ECO:0000256" key="31">
    <source>
        <dbReference type="ARBA" id="ARBA00049068"/>
    </source>
</evidence>
<dbReference type="FunFam" id="3.40.50.720:FF:000121">
    <property type="entry name" value="Prostaglandin reductase 2"/>
    <property type="match status" value="1"/>
</dbReference>
<keyword evidence="14" id="KW-0443">Lipid metabolism</keyword>
<dbReference type="Pfam" id="PF00107">
    <property type="entry name" value="ADH_zinc_N"/>
    <property type="match status" value="1"/>
</dbReference>
<keyword evidence="10" id="KW-0276">Fatty acid metabolism</keyword>
<evidence type="ECO:0000256" key="30">
    <source>
        <dbReference type="ARBA" id="ARBA00048953"/>
    </source>
</evidence>
<dbReference type="Gene3D" id="3.40.50.720">
    <property type="entry name" value="NAD(P)-binding Rossmann-like Domain"/>
    <property type="match status" value="1"/>
</dbReference>
<evidence type="ECO:0000256" key="32">
    <source>
        <dbReference type="ARBA" id="ARBA00049070"/>
    </source>
</evidence>
<dbReference type="InterPro" id="IPR011032">
    <property type="entry name" value="GroES-like_sf"/>
</dbReference>
<evidence type="ECO:0000256" key="28">
    <source>
        <dbReference type="ARBA" id="ARBA00048387"/>
    </source>
</evidence>
<comment type="similarity">
    <text evidence="2">Belongs to the NADP-dependent oxidoreductase L4BD family.</text>
</comment>
<evidence type="ECO:0000256" key="16">
    <source>
        <dbReference type="ARBA" id="ARBA00031851"/>
    </source>
</evidence>
<comment type="catalytic activity">
    <reaction evidence="25">
        <text>dodecanal + NADP(+) = (2E)-dodecenal + NADPH + H(+)</text>
        <dbReference type="Rhea" id="RHEA:50784"/>
        <dbReference type="ChEBI" id="CHEBI:15378"/>
        <dbReference type="ChEBI" id="CHEBI:27836"/>
        <dbReference type="ChEBI" id="CHEBI:57783"/>
        <dbReference type="ChEBI" id="CHEBI:58349"/>
        <dbReference type="ChEBI" id="CHEBI:133741"/>
    </reaction>
    <physiologicalReaction direction="right-to-left" evidence="25">
        <dbReference type="Rhea" id="RHEA:50786"/>
    </physiologicalReaction>
</comment>
<comment type="catalytic activity">
    <reaction evidence="34">
        <text>hexanal + NADP(+) = (E)-hex-2-enal + NADPH + H(+)</text>
        <dbReference type="Rhea" id="RHEA:50776"/>
        <dbReference type="ChEBI" id="CHEBI:15378"/>
        <dbReference type="ChEBI" id="CHEBI:28913"/>
        <dbReference type="ChEBI" id="CHEBI:57783"/>
        <dbReference type="ChEBI" id="CHEBI:58349"/>
        <dbReference type="ChEBI" id="CHEBI:88528"/>
    </reaction>
    <physiologicalReaction direction="right-to-left" evidence="34">
        <dbReference type="Rhea" id="RHEA:50778"/>
    </physiologicalReaction>
</comment>
<evidence type="ECO:0000256" key="6">
    <source>
        <dbReference type="ARBA" id="ARBA00020651"/>
    </source>
</evidence>
<dbReference type="SUPFAM" id="SSF51735">
    <property type="entry name" value="NAD(P)-binding Rossmann-fold domains"/>
    <property type="match status" value="1"/>
</dbReference>
<comment type="catalytic activity">
    <reaction evidence="26">
        <text>nonan-2-one + NADP(+) = (3E)-nonen-2-one + NADPH + H(+)</text>
        <dbReference type="Rhea" id="RHEA:50616"/>
        <dbReference type="ChEBI" id="CHEBI:15378"/>
        <dbReference type="ChEBI" id="CHEBI:57783"/>
        <dbReference type="ChEBI" id="CHEBI:58349"/>
        <dbReference type="ChEBI" id="CHEBI:77927"/>
        <dbReference type="ChEBI" id="CHEBI:133457"/>
    </reaction>
    <physiologicalReaction direction="right-to-left" evidence="26">
        <dbReference type="Rhea" id="RHEA:50618"/>
    </physiologicalReaction>
</comment>
<evidence type="ECO:0000256" key="9">
    <source>
        <dbReference type="ARBA" id="ARBA00022553"/>
    </source>
</evidence>
<dbReference type="InterPro" id="IPR036291">
    <property type="entry name" value="NAD(P)-bd_dom_sf"/>
</dbReference>
<dbReference type="PANTHER" id="PTHR43205:SF7">
    <property type="entry name" value="PROSTAGLANDIN REDUCTASE 1"/>
    <property type="match status" value="1"/>
</dbReference>
<dbReference type="AlphaFoldDB" id="A0AAN9W1F6"/>
<keyword evidence="11" id="KW-0521">NADP</keyword>
<dbReference type="EMBL" id="JAZDUA010000026">
    <property type="protein sequence ID" value="KAK7872300.1"/>
    <property type="molecule type" value="Genomic_DNA"/>
</dbReference>
<comment type="catalytic activity">
    <reaction evidence="30">
        <text>6-trans-leukotriene B4 + NADP(+) = 12-oxo-(5S)-hydroxy-(6E,8E,10E,14Z)-eicosatetraenoate + NADPH + H(+)</text>
        <dbReference type="Rhea" id="RHEA:51204"/>
        <dbReference type="ChEBI" id="CHEBI:15378"/>
        <dbReference type="ChEBI" id="CHEBI:57783"/>
        <dbReference type="ChEBI" id="CHEBI:58349"/>
        <dbReference type="ChEBI" id="CHEBI:90723"/>
        <dbReference type="ChEBI" id="CHEBI:133974"/>
    </reaction>
    <physiologicalReaction direction="left-to-right" evidence="30">
        <dbReference type="Rhea" id="RHEA:51205"/>
    </physiologicalReaction>
</comment>
<evidence type="ECO:0000256" key="12">
    <source>
        <dbReference type="ARBA" id="ARBA00022990"/>
    </source>
</evidence>
<evidence type="ECO:0000256" key="1">
    <source>
        <dbReference type="ARBA" id="ARBA00004496"/>
    </source>
</evidence>
<sequence>MALRLPLCFLPRPPASLVAAAATLLQRRHLASGVESQGAGAGVFCKRFVLARHFKGEPKPSDFSLVTEELPPIKDGEVLAEAEFLSLDPYMRVYVLRRPPGGTMIGGQVARVLESKSPDYKVGDHVVGDFGWRTHTVFNPEAHEHTLMRTYKLPDIGGLSPSLGLGVLGMPGNTAYFGLLEVCRPVKGETVVVSGAAGAVGSIVGQIAKIKGCRVVGFAGSDEKVKWLTEELGFDAAYNYKTTRPRDALKDGAPKGVDCYFDNVGGELSSSVINRMNYGGRVAVCGSISSYNADGLPKATIIQPAVVTNELKIEGFLVTRWNDRWGEGILQNLKWIQDGKLKYEETVTKGFENMPSALVGMLRGDNTGKAVVKV</sequence>
<comment type="subcellular location">
    <subcellularLocation>
        <location evidence="1">Cytoplasm</location>
    </subcellularLocation>
</comment>
<keyword evidence="15" id="KW-0379">Hydroxylation</keyword>
<evidence type="ECO:0000256" key="23">
    <source>
        <dbReference type="ARBA" id="ARBA00047871"/>
    </source>
</evidence>
<evidence type="ECO:0000256" key="8">
    <source>
        <dbReference type="ARBA" id="ARBA00022501"/>
    </source>
</evidence>
<keyword evidence="8" id="KW-0644">Prostaglandin metabolism</keyword>
<name>A0AAN9W1F6_9ORTH</name>
<evidence type="ECO:0000256" key="15">
    <source>
        <dbReference type="ARBA" id="ARBA00023278"/>
    </source>
</evidence>
<gene>
    <name evidence="36" type="ORF">R5R35_002757</name>
</gene>
<evidence type="ECO:0000256" key="5">
    <source>
        <dbReference type="ARBA" id="ARBA00012410"/>
    </source>
</evidence>
<protein>
    <recommendedName>
        <fullName evidence="6">Prostaglandin reductase 1</fullName>
        <ecNumber evidence="4">1.3.1.48</ecNumber>
        <ecNumber evidence="5">1.3.1.74</ecNumber>
    </recommendedName>
    <alternativeName>
        <fullName evidence="19">15-oxoprostaglandin 13-reductase</fullName>
    </alternativeName>
    <alternativeName>
        <fullName evidence="17">Dithiolethione-inducible gene 1 protein</fullName>
    </alternativeName>
    <alternativeName>
        <fullName evidence="16">Leukotriene B4 12-hydroxydehydrogenase</fullName>
    </alternativeName>
    <alternativeName>
        <fullName evidence="18">NAD(P)H-dependent alkenal/one oxidoreductase</fullName>
    </alternativeName>
</protein>
<evidence type="ECO:0000256" key="10">
    <source>
        <dbReference type="ARBA" id="ARBA00022832"/>
    </source>
</evidence>
<dbReference type="GO" id="GO:0006693">
    <property type="term" value="P:prostaglandin metabolic process"/>
    <property type="evidence" value="ECO:0007669"/>
    <property type="project" value="UniProtKB-KW"/>
</dbReference>
<dbReference type="InterPro" id="IPR041694">
    <property type="entry name" value="ADH_N_2"/>
</dbReference>
<dbReference type="EC" id="1.3.1.74" evidence="5"/>
<evidence type="ECO:0000256" key="24">
    <source>
        <dbReference type="ARBA" id="ARBA00047878"/>
    </source>
</evidence>
<evidence type="ECO:0000256" key="19">
    <source>
        <dbReference type="ARBA" id="ARBA00033119"/>
    </source>
</evidence>
<evidence type="ECO:0000256" key="18">
    <source>
        <dbReference type="ARBA" id="ARBA00032297"/>
    </source>
</evidence>
<comment type="subunit">
    <text evidence="3">Monomer or homodimer.</text>
</comment>
<comment type="catalytic activity">
    <reaction evidence="24">
        <text>13,14-dihydro-15-oxo-prostaglandin F1alpha + NADP(+) = 15-oxoprostaglandin F1alpha + NADPH + H(+)</text>
        <dbReference type="Rhea" id="RHEA:50592"/>
        <dbReference type="ChEBI" id="CHEBI:15378"/>
        <dbReference type="ChEBI" id="CHEBI:57783"/>
        <dbReference type="ChEBI" id="CHEBI:58349"/>
        <dbReference type="ChEBI" id="CHEBI:79072"/>
        <dbReference type="ChEBI" id="CHEBI:133411"/>
    </reaction>
    <physiologicalReaction direction="right-to-left" evidence="24">
        <dbReference type="Rhea" id="RHEA:50594"/>
    </physiologicalReaction>
</comment>
<evidence type="ECO:0000256" key="13">
    <source>
        <dbReference type="ARBA" id="ARBA00023002"/>
    </source>
</evidence>
<evidence type="ECO:0000256" key="20">
    <source>
        <dbReference type="ARBA" id="ARBA00047461"/>
    </source>
</evidence>
<keyword evidence="13" id="KW-0560">Oxidoreductase</keyword>
<comment type="caution">
    <text evidence="36">The sequence shown here is derived from an EMBL/GenBank/DDBJ whole genome shotgun (WGS) entry which is preliminary data.</text>
</comment>
<evidence type="ECO:0000256" key="21">
    <source>
        <dbReference type="ARBA" id="ARBA00047617"/>
    </source>
</evidence>
<reference evidence="36 37" key="1">
    <citation type="submission" date="2024-03" db="EMBL/GenBank/DDBJ databases">
        <title>The genome assembly and annotation of the cricket Gryllus longicercus Weissman &amp; Gray.</title>
        <authorList>
            <person name="Szrajer S."/>
            <person name="Gray D."/>
            <person name="Ylla G."/>
        </authorList>
    </citation>
    <scope>NUCLEOTIDE SEQUENCE [LARGE SCALE GENOMIC DNA]</scope>
    <source>
        <strain evidence="36">DAG 2021-001</strain>
        <tissue evidence="36">Whole body minus gut</tissue>
    </source>
</reference>
<evidence type="ECO:0000313" key="37">
    <source>
        <dbReference type="Proteomes" id="UP001378592"/>
    </source>
</evidence>
<comment type="catalytic activity">
    <reaction evidence="27">
        <text>13,14-dihydro-15-oxo-PGF2alpha + NADP(+) = 15-oxoprostaglandin F2alpha + NADPH + H(+)</text>
        <dbReference type="Rhea" id="RHEA:50588"/>
        <dbReference type="ChEBI" id="CHEBI:15378"/>
        <dbReference type="ChEBI" id="CHEBI:57783"/>
        <dbReference type="ChEBI" id="CHEBI:58349"/>
        <dbReference type="ChEBI" id="CHEBI:133374"/>
        <dbReference type="ChEBI" id="CHEBI:133409"/>
    </reaction>
    <physiologicalReaction direction="right-to-left" evidence="27">
        <dbReference type="Rhea" id="RHEA:50590"/>
    </physiologicalReaction>
</comment>
<dbReference type="EC" id="1.3.1.48" evidence="4"/>
<dbReference type="InterPro" id="IPR013149">
    <property type="entry name" value="ADH-like_C"/>
</dbReference>
<dbReference type="Gene3D" id="3.90.180.10">
    <property type="entry name" value="Medium-chain alcohol dehydrogenases, catalytic domain"/>
    <property type="match status" value="1"/>
</dbReference>
<proteinExistence type="inferred from homology"/>
<evidence type="ECO:0000256" key="2">
    <source>
        <dbReference type="ARBA" id="ARBA00010460"/>
    </source>
</evidence>
<keyword evidence="7" id="KW-0963">Cytoplasm</keyword>
<dbReference type="SUPFAM" id="SSF50129">
    <property type="entry name" value="GroES-like"/>
    <property type="match status" value="2"/>
</dbReference>
<keyword evidence="37" id="KW-1185">Reference proteome</keyword>
<comment type="catalytic activity">
    <reaction evidence="22">
        <text>pentan-2-one + NADP(+) = (E)-pent-3-en-2-one + NADPH + H(+)</text>
        <dbReference type="Rhea" id="RHEA:50788"/>
        <dbReference type="ChEBI" id="CHEBI:15378"/>
        <dbReference type="ChEBI" id="CHEBI:16472"/>
        <dbReference type="ChEBI" id="CHEBI:57783"/>
        <dbReference type="ChEBI" id="CHEBI:58349"/>
        <dbReference type="ChEBI" id="CHEBI:145276"/>
    </reaction>
    <physiologicalReaction direction="right-to-left" evidence="22">
        <dbReference type="Rhea" id="RHEA:50790"/>
    </physiologicalReaction>
</comment>
<dbReference type="InterPro" id="IPR020843">
    <property type="entry name" value="ER"/>
</dbReference>
<organism evidence="36 37">
    <name type="scientific">Gryllus longicercus</name>
    <dbReference type="NCBI Taxonomy" id="2509291"/>
    <lineage>
        <taxon>Eukaryota</taxon>
        <taxon>Metazoa</taxon>
        <taxon>Ecdysozoa</taxon>
        <taxon>Arthropoda</taxon>
        <taxon>Hexapoda</taxon>
        <taxon>Insecta</taxon>
        <taxon>Pterygota</taxon>
        <taxon>Neoptera</taxon>
        <taxon>Polyneoptera</taxon>
        <taxon>Orthoptera</taxon>
        <taxon>Ensifera</taxon>
        <taxon>Gryllidea</taxon>
        <taxon>Grylloidea</taxon>
        <taxon>Gryllidae</taxon>
        <taxon>Gryllinae</taxon>
        <taxon>Gryllus</taxon>
    </lineage>
</organism>
<evidence type="ECO:0000256" key="25">
    <source>
        <dbReference type="ARBA" id="ARBA00047903"/>
    </source>
</evidence>
<evidence type="ECO:0000259" key="35">
    <source>
        <dbReference type="SMART" id="SM00829"/>
    </source>
</evidence>
<dbReference type="CDD" id="cd08294">
    <property type="entry name" value="leukotriene_B4_DH_like"/>
    <property type="match status" value="1"/>
</dbReference>
<comment type="catalytic activity">
    <reaction evidence="20">
        <text>octanal + NADP(+) = (2E)-octenal + NADPH + H(+)</text>
        <dbReference type="Rhea" id="RHEA:50780"/>
        <dbReference type="ChEBI" id="CHEBI:15378"/>
        <dbReference type="ChEBI" id="CHEBI:17935"/>
        <dbReference type="ChEBI" id="CHEBI:57783"/>
        <dbReference type="ChEBI" id="CHEBI:58349"/>
        <dbReference type="ChEBI" id="CHEBI:61748"/>
    </reaction>
    <physiologicalReaction direction="right-to-left" evidence="20">
        <dbReference type="Rhea" id="RHEA:50782"/>
    </physiologicalReaction>
</comment>
<comment type="catalytic activity">
    <reaction evidence="21">
        <text>decanal + NADP(+) = (2E)-decenal + NADPH + H(+)</text>
        <dbReference type="Rhea" id="RHEA:50612"/>
        <dbReference type="ChEBI" id="CHEBI:15378"/>
        <dbReference type="ChEBI" id="CHEBI:31457"/>
        <dbReference type="ChEBI" id="CHEBI:57783"/>
        <dbReference type="ChEBI" id="CHEBI:58349"/>
        <dbReference type="ChEBI" id="CHEBI:133455"/>
    </reaction>
    <physiologicalReaction direction="right-to-left" evidence="21">
        <dbReference type="Rhea" id="RHEA:50614"/>
    </physiologicalReaction>
</comment>
<evidence type="ECO:0000313" key="36">
    <source>
        <dbReference type="EMBL" id="KAK7872300.1"/>
    </source>
</evidence>
<evidence type="ECO:0000256" key="33">
    <source>
        <dbReference type="ARBA" id="ARBA00049179"/>
    </source>
</evidence>
<dbReference type="GO" id="GO:0032440">
    <property type="term" value="F:2-alkenal reductase [NAD(P)H] activity"/>
    <property type="evidence" value="ECO:0007669"/>
    <property type="project" value="UniProtKB-EC"/>
</dbReference>
<evidence type="ECO:0000256" key="3">
    <source>
        <dbReference type="ARBA" id="ARBA00011852"/>
    </source>
</evidence>
<dbReference type="Proteomes" id="UP001378592">
    <property type="component" value="Unassembled WGS sequence"/>
</dbReference>
<keyword evidence="12" id="KW-0007">Acetylation</keyword>
<dbReference type="GO" id="GO:0005737">
    <property type="term" value="C:cytoplasm"/>
    <property type="evidence" value="ECO:0007669"/>
    <property type="project" value="UniProtKB-SubCell"/>
</dbReference>
<dbReference type="InterPro" id="IPR014190">
    <property type="entry name" value="PTGR1"/>
</dbReference>
<evidence type="ECO:0000256" key="29">
    <source>
        <dbReference type="ARBA" id="ARBA00048591"/>
    </source>
</evidence>
<evidence type="ECO:0000256" key="27">
    <source>
        <dbReference type="ARBA" id="ARBA00048290"/>
    </source>
</evidence>
<evidence type="ECO:0000256" key="17">
    <source>
        <dbReference type="ARBA" id="ARBA00032255"/>
    </source>
</evidence>
<evidence type="ECO:0000256" key="22">
    <source>
        <dbReference type="ARBA" id="ARBA00047742"/>
    </source>
</evidence>
<comment type="catalytic activity">
    <reaction evidence="31">
        <text>(5S,12S)-dihydroxy-(6E,10E,12E,14Z)-eicosatetraenoate + NADP(+) = 12-oxo-(5S)-hydroxy-(6E,8E,10E,14Z)-eicosatetraenoate + NADPH + H(+)</text>
        <dbReference type="Rhea" id="RHEA:51212"/>
        <dbReference type="ChEBI" id="CHEBI:15378"/>
        <dbReference type="ChEBI" id="CHEBI:57783"/>
        <dbReference type="ChEBI" id="CHEBI:58349"/>
        <dbReference type="ChEBI" id="CHEBI:133974"/>
        <dbReference type="ChEBI" id="CHEBI:133975"/>
    </reaction>
    <physiologicalReaction direction="left-to-right" evidence="31">
        <dbReference type="Rhea" id="RHEA:51213"/>
    </physiologicalReaction>
</comment>
<evidence type="ECO:0000256" key="7">
    <source>
        <dbReference type="ARBA" id="ARBA00022490"/>
    </source>
</evidence>
<accession>A0AAN9W1F6</accession>
<feature type="domain" description="Enoyl reductase (ER)" evidence="35">
    <location>
        <begin position="56"/>
        <end position="372"/>
    </location>
</feature>
<dbReference type="Pfam" id="PF16884">
    <property type="entry name" value="ADH_N_2"/>
    <property type="match status" value="1"/>
</dbReference>
<comment type="catalytic activity">
    <reaction evidence="23">
        <text>leukotriene B4 + NADP(+) = 12-oxo-leukotriene B4 + NADPH + H(+)</text>
        <dbReference type="Rhea" id="RHEA:50608"/>
        <dbReference type="ChEBI" id="CHEBI:15378"/>
        <dbReference type="ChEBI" id="CHEBI:57461"/>
        <dbReference type="ChEBI" id="CHEBI:57783"/>
        <dbReference type="ChEBI" id="CHEBI:58349"/>
        <dbReference type="ChEBI" id="CHEBI:133309"/>
    </reaction>
    <physiologicalReaction direction="left-to-right" evidence="23">
        <dbReference type="Rhea" id="RHEA:50609"/>
    </physiologicalReaction>
</comment>
<evidence type="ECO:0000256" key="11">
    <source>
        <dbReference type="ARBA" id="ARBA00022857"/>
    </source>
</evidence>
<comment type="catalytic activity">
    <reaction evidence="29">
        <text>20-hydroxy-leukotriene B4 + NADP(+) = 12-oxo-20-hydroxy-leukotriene B4 + NADPH + H(+)</text>
        <dbReference type="Rhea" id="RHEA:51208"/>
        <dbReference type="ChEBI" id="CHEBI:15378"/>
        <dbReference type="ChEBI" id="CHEBI:57460"/>
        <dbReference type="ChEBI" id="CHEBI:57783"/>
        <dbReference type="ChEBI" id="CHEBI:58349"/>
        <dbReference type="ChEBI" id="CHEBI:133346"/>
    </reaction>
    <physiologicalReaction direction="left-to-right" evidence="29">
        <dbReference type="Rhea" id="RHEA:51209"/>
    </physiologicalReaction>
</comment>
<dbReference type="GO" id="GO:0047522">
    <property type="term" value="F:15-oxoprostaglandin 13-reductase [NAD(P)+] activity"/>
    <property type="evidence" value="ECO:0007669"/>
    <property type="project" value="UniProtKB-EC"/>
</dbReference>
<evidence type="ECO:0000256" key="14">
    <source>
        <dbReference type="ARBA" id="ARBA00023098"/>
    </source>
</evidence>
<dbReference type="SMART" id="SM00829">
    <property type="entry name" value="PKS_ER"/>
    <property type="match status" value="1"/>
</dbReference>
<evidence type="ECO:0000256" key="26">
    <source>
        <dbReference type="ARBA" id="ARBA00048066"/>
    </source>
</evidence>
<evidence type="ECO:0000256" key="34">
    <source>
        <dbReference type="ARBA" id="ARBA00049368"/>
    </source>
</evidence>
<dbReference type="InterPro" id="IPR045010">
    <property type="entry name" value="MDR_fam"/>
</dbReference>
<comment type="catalytic activity">
    <reaction evidence="28">
        <text>4-hydroxynonanal + NADP(+) = (E)-4-hydroxynon-2-enal + NADPH + H(+)</text>
        <dbReference type="Rhea" id="RHEA:64736"/>
        <dbReference type="ChEBI" id="CHEBI:15378"/>
        <dbReference type="ChEBI" id="CHEBI:57783"/>
        <dbReference type="ChEBI" id="CHEBI:58349"/>
        <dbReference type="ChEBI" id="CHEBI:58968"/>
        <dbReference type="ChEBI" id="CHEBI:156112"/>
    </reaction>
    <physiologicalReaction direction="right-to-left" evidence="28">
        <dbReference type="Rhea" id="RHEA:64738"/>
    </physiologicalReaction>
</comment>
<evidence type="ECO:0000256" key="4">
    <source>
        <dbReference type="ARBA" id="ARBA00011981"/>
    </source>
</evidence>
<comment type="catalytic activity">
    <reaction evidence="33">
        <text>an n-alkanal + NADP(+) = an alk-2-enal + NADPH + H(+)</text>
        <dbReference type="Rhea" id="RHEA:13737"/>
        <dbReference type="ChEBI" id="CHEBI:12834"/>
        <dbReference type="ChEBI" id="CHEBI:13757"/>
        <dbReference type="ChEBI" id="CHEBI:15378"/>
        <dbReference type="ChEBI" id="CHEBI:57783"/>
        <dbReference type="ChEBI" id="CHEBI:58349"/>
        <dbReference type="EC" id="1.3.1.74"/>
    </reaction>
    <physiologicalReaction direction="right-to-left" evidence="33">
        <dbReference type="Rhea" id="RHEA:13739"/>
    </physiologicalReaction>
</comment>
<keyword evidence="9" id="KW-0597">Phosphoprotein</keyword>
<comment type="catalytic activity">
    <reaction evidence="32">
        <text>13,14-dihydro-15-oxo-prostaglandin E1 + NADP(+) = 15-oxoprostaglandin E1 + NADPH + H(+)</text>
        <dbReference type="Rhea" id="RHEA:50584"/>
        <dbReference type="ChEBI" id="CHEBI:15378"/>
        <dbReference type="ChEBI" id="CHEBI:57401"/>
        <dbReference type="ChEBI" id="CHEBI:57783"/>
        <dbReference type="ChEBI" id="CHEBI:58349"/>
        <dbReference type="ChEBI" id="CHEBI:133408"/>
    </reaction>
    <physiologicalReaction direction="right-to-left" evidence="32">
        <dbReference type="Rhea" id="RHEA:50586"/>
    </physiologicalReaction>
</comment>
<dbReference type="PANTHER" id="PTHR43205">
    <property type="entry name" value="PROSTAGLANDIN REDUCTASE"/>
    <property type="match status" value="1"/>
</dbReference>